<feature type="domain" description="HTH iclR-type" evidence="5">
    <location>
        <begin position="19"/>
        <end position="79"/>
    </location>
</feature>
<dbReference type="PANTHER" id="PTHR30136">
    <property type="entry name" value="HELIX-TURN-HELIX TRANSCRIPTIONAL REGULATOR, ICLR FAMILY"/>
    <property type="match status" value="1"/>
</dbReference>
<evidence type="ECO:0000256" key="1">
    <source>
        <dbReference type="ARBA" id="ARBA00023015"/>
    </source>
</evidence>
<dbReference type="EMBL" id="QJJK01000029">
    <property type="protein sequence ID" value="PXW50283.1"/>
    <property type="molecule type" value="Genomic_DNA"/>
</dbReference>
<gene>
    <name evidence="7" type="ORF">C7450_12912</name>
</gene>
<dbReference type="Pfam" id="PF01614">
    <property type="entry name" value="IclR_C"/>
    <property type="match status" value="1"/>
</dbReference>
<feature type="domain" description="IclR-ED" evidence="6">
    <location>
        <begin position="80"/>
        <end position="264"/>
    </location>
</feature>
<dbReference type="InterPro" id="IPR036388">
    <property type="entry name" value="WH-like_DNA-bd_sf"/>
</dbReference>
<dbReference type="Gene3D" id="1.10.10.10">
    <property type="entry name" value="Winged helix-like DNA-binding domain superfamily/Winged helix DNA-binding domain"/>
    <property type="match status" value="1"/>
</dbReference>
<dbReference type="SUPFAM" id="SSF55781">
    <property type="entry name" value="GAF domain-like"/>
    <property type="match status" value="1"/>
</dbReference>
<feature type="region of interest" description="Disordered" evidence="4">
    <location>
        <begin position="262"/>
        <end position="282"/>
    </location>
</feature>
<proteinExistence type="predicted"/>
<dbReference type="InterPro" id="IPR029016">
    <property type="entry name" value="GAF-like_dom_sf"/>
</dbReference>
<evidence type="ECO:0000313" key="7">
    <source>
        <dbReference type="EMBL" id="PXW50283.1"/>
    </source>
</evidence>
<organism evidence="7 8">
    <name type="scientific">Chelatococcus asaccharovorans</name>
    <dbReference type="NCBI Taxonomy" id="28210"/>
    <lineage>
        <taxon>Bacteria</taxon>
        <taxon>Pseudomonadati</taxon>
        <taxon>Pseudomonadota</taxon>
        <taxon>Alphaproteobacteria</taxon>
        <taxon>Hyphomicrobiales</taxon>
        <taxon>Chelatococcaceae</taxon>
        <taxon>Chelatococcus</taxon>
    </lineage>
</organism>
<protein>
    <submittedName>
        <fullName evidence="7">IclR family transcriptional regulator</fullName>
    </submittedName>
</protein>
<dbReference type="AlphaFoldDB" id="A0A2V3TR43"/>
<sequence length="282" mass="30667">MSSHMTTEHEPATQSHDGPRSLLRTLKILEYIAAHPEAATLARVSHELQSPKSSLLGLLRALVQHGYLTSEDSRYSLGPSAHRLAIAIVPAFPLSQIAKPIMRDLVAKTGETALLATLDLEMQRAVYVDKVESVSPIRYTVPIGTSRPLYSTAAGRLLLAYQPSDWIDDYLKKLATEPQAGRMPPDSAALRTILAEIRRSGTSQTIGEFSPDVAGVSAAVFDHEHKLIAALTLGAPVERAKKKLSLMMEAAHQAALRMSSDLGYVNPQNSSSDRRKVSTRAK</sequence>
<dbReference type="PROSITE" id="PS51078">
    <property type="entry name" value="ICLR_ED"/>
    <property type="match status" value="1"/>
</dbReference>
<evidence type="ECO:0000256" key="3">
    <source>
        <dbReference type="ARBA" id="ARBA00023163"/>
    </source>
</evidence>
<dbReference type="SUPFAM" id="SSF46785">
    <property type="entry name" value="Winged helix' DNA-binding domain"/>
    <property type="match status" value="1"/>
</dbReference>
<keyword evidence="2" id="KW-0238">DNA-binding</keyword>
<dbReference type="GO" id="GO:0045892">
    <property type="term" value="P:negative regulation of DNA-templated transcription"/>
    <property type="evidence" value="ECO:0007669"/>
    <property type="project" value="TreeGrafter"/>
</dbReference>
<evidence type="ECO:0000256" key="4">
    <source>
        <dbReference type="SAM" id="MobiDB-lite"/>
    </source>
</evidence>
<evidence type="ECO:0000256" key="2">
    <source>
        <dbReference type="ARBA" id="ARBA00023125"/>
    </source>
</evidence>
<dbReference type="PROSITE" id="PS51077">
    <property type="entry name" value="HTH_ICLR"/>
    <property type="match status" value="1"/>
</dbReference>
<accession>A0A2V3TR43</accession>
<evidence type="ECO:0000313" key="8">
    <source>
        <dbReference type="Proteomes" id="UP000248021"/>
    </source>
</evidence>
<dbReference type="GO" id="GO:0003700">
    <property type="term" value="F:DNA-binding transcription factor activity"/>
    <property type="evidence" value="ECO:0007669"/>
    <property type="project" value="TreeGrafter"/>
</dbReference>
<dbReference type="InterPro" id="IPR036390">
    <property type="entry name" value="WH_DNA-bd_sf"/>
</dbReference>
<evidence type="ECO:0000259" key="5">
    <source>
        <dbReference type="PROSITE" id="PS51077"/>
    </source>
</evidence>
<evidence type="ECO:0000259" key="6">
    <source>
        <dbReference type="PROSITE" id="PS51078"/>
    </source>
</evidence>
<dbReference type="Gene3D" id="3.30.450.40">
    <property type="match status" value="1"/>
</dbReference>
<dbReference type="OrthoDB" id="6166718at2"/>
<keyword evidence="3" id="KW-0804">Transcription</keyword>
<reference evidence="7 8" key="1">
    <citation type="submission" date="2018-05" db="EMBL/GenBank/DDBJ databases">
        <title>Genomic Encyclopedia of Type Strains, Phase IV (KMG-IV): sequencing the most valuable type-strain genomes for metagenomic binning, comparative biology and taxonomic classification.</title>
        <authorList>
            <person name="Goeker M."/>
        </authorList>
    </citation>
    <scope>NUCLEOTIDE SEQUENCE [LARGE SCALE GENOMIC DNA]</scope>
    <source>
        <strain evidence="7 8">DSM 6462</strain>
    </source>
</reference>
<dbReference type="InterPro" id="IPR005471">
    <property type="entry name" value="Tscrpt_reg_IclR_N"/>
</dbReference>
<keyword evidence="8" id="KW-1185">Reference proteome</keyword>
<name>A0A2V3TR43_9HYPH</name>
<dbReference type="PANTHER" id="PTHR30136:SF35">
    <property type="entry name" value="HTH-TYPE TRANSCRIPTIONAL REGULATOR RV1719"/>
    <property type="match status" value="1"/>
</dbReference>
<dbReference type="GO" id="GO:0003677">
    <property type="term" value="F:DNA binding"/>
    <property type="evidence" value="ECO:0007669"/>
    <property type="project" value="UniProtKB-KW"/>
</dbReference>
<dbReference type="Proteomes" id="UP000248021">
    <property type="component" value="Unassembled WGS sequence"/>
</dbReference>
<dbReference type="Pfam" id="PF09339">
    <property type="entry name" value="HTH_IclR"/>
    <property type="match status" value="1"/>
</dbReference>
<comment type="caution">
    <text evidence="7">The sequence shown here is derived from an EMBL/GenBank/DDBJ whole genome shotgun (WGS) entry which is preliminary data.</text>
</comment>
<dbReference type="InterPro" id="IPR050707">
    <property type="entry name" value="HTH_MetabolicPath_Reg"/>
</dbReference>
<keyword evidence="1" id="KW-0805">Transcription regulation</keyword>
<dbReference type="InterPro" id="IPR014757">
    <property type="entry name" value="Tscrpt_reg_IclR_C"/>
</dbReference>
<dbReference type="SMART" id="SM00346">
    <property type="entry name" value="HTH_ICLR"/>
    <property type="match status" value="1"/>
</dbReference>